<sequence length="176" mass="19603">MGSVVHPVSLTATRSPLSRHCRPPKPSSTPRFSSARAPRSLRSRVRLCSSLSSSDKRIHGEEPSETLVEVLRVPDSWLIPSNALKESEWLRATLHKWLDDEYCPEPTNVVISKLAARSYYESLTKGQSDLGEILLNMVKVLETISYQESFHGPFSSANAAVHLITQRMDSLVDSDS</sequence>
<protein>
    <submittedName>
        <fullName evidence="1">Uncharacterized protein</fullName>
    </submittedName>
</protein>
<keyword evidence="2" id="KW-1185">Reference proteome</keyword>
<evidence type="ECO:0000313" key="2">
    <source>
        <dbReference type="Proteomes" id="UP000827976"/>
    </source>
</evidence>
<proteinExistence type="predicted"/>
<evidence type="ECO:0000313" key="1">
    <source>
        <dbReference type="EMBL" id="KAH7654242.1"/>
    </source>
</evidence>
<accession>A0ACB7U1V7</accession>
<dbReference type="EMBL" id="CM037029">
    <property type="protein sequence ID" value="KAH7654242.1"/>
    <property type="molecule type" value="Genomic_DNA"/>
</dbReference>
<comment type="caution">
    <text evidence="1">The sequence shown here is derived from an EMBL/GenBank/DDBJ whole genome shotgun (WGS) entry which is preliminary data.</text>
</comment>
<name>A0ACB7U1V7_DIOAL</name>
<reference evidence="2" key="1">
    <citation type="journal article" date="2022" name="Nat. Commun.">
        <title>Chromosome evolution and the genetic basis of agronomically important traits in greater yam.</title>
        <authorList>
            <person name="Bredeson J.V."/>
            <person name="Lyons J.B."/>
            <person name="Oniyinde I.O."/>
            <person name="Okereke N.R."/>
            <person name="Kolade O."/>
            <person name="Nnabue I."/>
            <person name="Nwadili C.O."/>
            <person name="Hribova E."/>
            <person name="Parker M."/>
            <person name="Nwogha J."/>
            <person name="Shu S."/>
            <person name="Carlson J."/>
            <person name="Kariba R."/>
            <person name="Muthemba S."/>
            <person name="Knop K."/>
            <person name="Barton G.J."/>
            <person name="Sherwood A.V."/>
            <person name="Lopez-Montes A."/>
            <person name="Asiedu R."/>
            <person name="Jamnadass R."/>
            <person name="Muchugi A."/>
            <person name="Goodstein D."/>
            <person name="Egesi C.N."/>
            <person name="Featherston J."/>
            <person name="Asfaw A."/>
            <person name="Simpson G.G."/>
            <person name="Dolezel J."/>
            <person name="Hendre P.S."/>
            <person name="Van Deynze A."/>
            <person name="Kumar P.L."/>
            <person name="Obidiegwu J.E."/>
            <person name="Bhattacharjee R."/>
            <person name="Rokhsar D.S."/>
        </authorList>
    </citation>
    <scope>NUCLEOTIDE SEQUENCE [LARGE SCALE GENOMIC DNA]</scope>
    <source>
        <strain evidence="2">cv. TDa95/00328</strain>
    </source>
</reference>
<organism evidence="1 2">
    <name type="scientific">Dioscorea alata</name>
    <name type="common">Purple yam</name>
    <dbReference type="NCBI Taxonomy" id="55571"/>
    <lineage>
        <taxon>Eukaryota</taxon>
        <taxon>Viridiplantae</taxon>
        <taxon>Streptophyta</taxon>
        <taxon>Embryophyta</taxon>
        <taxon>Tracheophyta</taxon>
        <taxon>Spermatophyta</taxon>
        <taxon>Magnoliopsida</taxon>
        <taxon>Liliopsida</taxon>
        <taxon>Dioscoreales</taxon>
        <taxon>Dioscoreaceae</taxon>
        <taxon>Dioscorea</taxon>
    </lineage>
</organism>
<gene>
    <name evidence="1" type="ORF">IHE45_19G131200</name>
</gene>
<dbReference type="Proteomes" id="UP000827976">
    <property type="component" value="Chromosome 19"/>
</dbReference>